<dbReference type="EMBL" id="JANFPI010000002">
    <property type="protein sequence ID" value="MCX8996731.1"/>
    <property type="molecule type" value="Genomic_DNA"/>
</dbReference>
<feature type="transmembrane region" description="Helical" evidence="6">
    <location>
        <begin position="153"/>
        <end position="171"/>
    </location>
</feature>
<evidence type="ECO:0000313" key="9">
    <source>
        <dbReference type="Proteomes" id="UP001208771"/>
    </source>
</evidence>
<keyword evidence="3 6" id="KW-0812">Transmembrane</keyword>
<dbReference type="Proteomes" id="UP001208771">
    <property type="component" value="Unassembled WGS sequence"/>
</dbReference>
<feature type="domain" description="EamA" evidence="7">
    <location>
        <begin position="4"/>
        <end position="137"/>
    </location>
</feature>
<feature type="transmembrane region" description="Helical" evidence="6">
    <location>
        <begin position="271"/>
        <end position="287"/>
    </location>
</feature>
<gene>
    <name evidence="8" type="ORF">NOF55_06395</name>
</gene>
<comment type="caution">
    <text evidence="8">The sequence shown here is derived from an EMBL/GenBank/DDBJ whole genome shotgun (WGS) entry which is preliminary data.</text>
</comment>
<evidence type="ECO:0000313" key="8">
    <source>
        <dbReference type="EMBL" id="MCX8996731.1"/>
    </source>
</evidence>
<dbReference type="InterPro" id="IPR050638">
    <property type="entry name" value="AA-Vitamin_Transporters"/>
</dbReference>
<feature type="transmembrane region" description="Helical" evidence="6">
    <location>
        <begin position="67"/>
        <end position="88"/>
    </location>
</feature>
<proteinExistence type="predicted"/>
<dbReference type="PANTHER" id="PTHR32322:SF18">
    <property type="entry name" value="S-ADENOSYLMETHIONINE_S-ADENOSYLHOMOCYSTEINE TRANSPORTER"/>
    <property type="match status" value="1"/>
</dbReference>
<feature type="transmembrane region" description="Helical" evidence="6">
    <location>
        <begin position="38"/>
        <end position="55"/>
    </location>
</feature>
<name>A0AAE3MYC5_9HYPH</name>
<dbReference type="GO" id="GO:0005886">
    <property type="term" value="C:plasma membrane"/>
    <property type="evidence" value="ECO:0007669"/>
    <property type="project" value="UniProtKB-SubCell"/>
</dbReference>
<feature type="transmembrane region" description="Helical" evidence="6">
    <location>
        <begin position="246"/>
        <end position="265"/>
    </location>
</feature>
<dbReference type="SUPFAM" id="SSF103481">
    <property type="entry name" value="Multidrug resistance efflux transporter EmrE"/>
    <property type="match status" value="2"/>
</dbReference>
<evidence type="ECO:0000256" key="5">
    <source>
        <dbReference type="ARBA" id="ARBA00023136"/>
    </source>
</evidence>
<dbReference type="PANTHER" id="PTHR32322">
    <property type="entry name" value="INNER MEMBRANE TRANSPORTER"/>
    <property type="match status" value="1"/>
</dbReference>
<feature type="transmembrane region" description="Helical" evidence="6">
    <location>
        <begin position="94"/>
        <end position="114"/>
    </location>
</feature>
<evidence type="ECO:0000256" key="3">
    <source>
        <dbReference type="ARBA" id="ARBA00022692"/>
    </source>
</evidence>
<comment type="subcellular location">
    <subcellularLocation>
        <location evidence="1">Cell membrane</location>
        <topology evidence="1">Multi-pass membrane protein</topology>
    </subcellularLocation>
</comment>
<dbReference type="Pfam" id="PF00892">
    <property type="entry name" value="EamA"/>
    <property type="match status" value="2"/>
</dbReference>
<organism evidence="8 9">
    <name type="scientific">Ectorhizobium quercum</name>
    <dbReference type="NCBI Taxonomy" id="2965071"/>
    <lineage>
        <taxon>Bacteria</taxon>
        <taxon>Pseudomonadati</taxon>
        <taxon>Pseudomonadota</taxon>
        <taxon>Alphaproteobacteria</taxon>
        <taxon>Hyphomicrobiales</taxon>
        <taxon>Rhizobiaceae</taxon>
        <taxon>Ectorhizobium</taxon>
    </lineage>
</organism>
<dbReference type="InterPro" id="IPR037185">
    <property type="entry name" value="EmrE-like"/>
</dbReference>
<evidence type="ECO:0000256" key="4">
    <source>
        <dbReference type="ARBA" id="ARBA00022989"/>
    </source>
</evidence>
<evidence type="ECO:0000256" key="1">
    <source>
        <dbReference type="ARBA" id="ARBA00004651"/>
    </source>
</evidence>
<keyword evidence="4 6" id="KW-1133">Transmembrane helix</keyword>
<feature type="domain" description="EamA" evidence="7">
    <location>
        <begin position="154"/>
        <end position="286"/>
    </location>
</feature>
<dbReference type="AlphaFoldDB" id="A0AAE3MYC5"/>
<keyword evidence="5 6" id="KW-0472">Membrane</keyword>
<dbReference type="RefSeq" id="WP_306410511.1">
    <property type="nucleotide sequence ID" value="NZ_JANFPI010000002.1"/>
</dbReference>
<protein>
    <submittedName>
        <fullName evidence="8">DMT family transporter</fullName>
    </submittedName>
</protein>
<feature type="transmembrane region" description="Helical" evidence="6">
    <location>
        <begin position="121"/>
        <end position="141"/>
    </location>
</feature>
<feature type="transmembrane region" description="Helical" evidence="6">
    <location>
        <begin position="183"/>
        <end position="201"/>
    </location>
</feature>
<evidence type="ECO:0000256" key="2">
    <source>
        <dbReference type="ARBA" id="ARBA00022475"/>
    </source>
</evidence>
<keyword evidence="9" id="KW-1185">Reference proteome</keyword>
<reference evidence="8" key="1">
    <citation type="submission" date="2022-07" db="EMBL/GenBank/DDBJ databases">
        <title>Ectorhizobium quercum gen.nov., sp. nov.</title>
        <authorList>
            <person name="Ma T."/>
            <person name="Li Y."/>
        </authorList>
    </citation>
    <scope>NUCLEOTIDE SEQUENCE</scope>
    <source>
        <strain evidence="8">BDR2-2</strain>
    </source>
</reference>
<dbReference type="InterPro" id="IPR000620">
    <property type="entry name" value="EamA_dom"/>
</dbReference>
<accession>A0AAE3MYC5</accession>
<evidence type="ECO:0000259" key="7">
    <source>
        <dbReference type="Pfam" id="PF00892"/>
    </source>
</evidence>
<feature type="transmembrane region" description="Helical" evidence="6">
    <location>
        <begin position="213"/>
        <end position="234"/>
    </location>
</feature>
<evidence type="ECO:0000256" key="6">
    <source>
        <dbReference type="SAM" id="Phobius"/>
    </source>
</evidence>
<sequence>MSRTAYLLLVVATLLWAGNMISGKLAIGHISPMMLNLLRWVLAFVLIVAVSLPQLRRDWPLMRRNWALLLGYGMFGYTLFNALLYTAMTMTSGVNGAIEQAIIPMLIFIINYILFRIRATAAQLAGFVLTIAGIAITASHGNPAALLELEVNGGDLMVLAAAAIYAVYTIALRWKPAIGWQSLMAASALGAIVGAVPMLAWEMSRGAAVFPDARGWLLVLYTGLLPSLVSQIFWVKGVEVIGANRAGLFINLIPVFGTILSVVFLGETLSGFHIVALVLVTAGIAIAEKGKPKA</sequence>
<keyword evidence="2" id="KW-1003">Cell membrane</keyword>